<accession>A0A7S1MAL0</accession>
<dbReference type="EMBL" id="HBGE01032741">
    <property type="protein sequence ID" value="CAD9126118.1"/>
    <property type="molecule type" value="Transcribed_RNA"/>
</dbReference>
<gene>
    <name evidence="1" type="ORF">ACAT0790_LOCUS19773</name>
</gene>
<proteinExistence type="predicted"/>
<protein>
    <submittedName>
        <fullName evidence="1">Uncharacterized protein</fullName>
    </submittedName>
</protein>
<sequence length="160" mass="18653">MEFFYRSALENPWATHIAKLDMQTYPLVPKLLNRMWEEKFCHHKYQMLGEPMKCNRTADNDCDMPDFQSKQCRIADCRQMERPFDYLAGPFISLSRSLALESMHPSNSLYAKRVGLGVAEAEDRAIARNILDWGFESNNCIQAWDPIAMHHPLLRHDASF</sequence>
<name>A0A7S1MAL0_ALECA</name>
<organism evidence="1">
    <name type="scientific">Alexandrium catenella</name>
    <name type="common">Red tide dinoflagellate</name>
    <name type="synonym">Gonyaulax catenella</name>
    <dbReference type="NCBI Taxonomy" id="2925"/>
    <lineage>
        <taxon>Eukaryota</taxon>
        <taxon>Sar</taxon>
        <taxon>Alveolata</taxon>
        <taxon>Dinophyceae</taxon>
        <taxon>Gonyaulacales</taxon>
        <taxon>Pyrocystaceae</taxon>
        <taxon>Alexandrium</taxon>
    </lineage>
</organism>
<dbReference type="AlphaFoldDB" id="A0A7S1MAL0"/>
<reference evidence="1" key="1">
    <citation type="submission" date="2021-01" db="EMBL/GenBank/DDBJ databases">
        <authorList>
            <person name="Corre E."/>
            <person name="Pelletier E."/>
            <person name="Niang G."/>
            <person name="Scheremetjew M."/>
            <person name="Finn R."/>
            <person name="Kale V."/>
            <person name="Holt S."/>
            <person name="Cochrane G."/>
            <person name="Meng A."/>
            <person name="Brown T."/>
            <person name="Cohen L."/>
        </authorList>
    </citation>
    <scope>NUCLEOTIDE SEQUENCE</scope>
    <source>
        <strain evidence="1">OF101</strain>
    </source>
</reference>
<evidence type="ECO:0000313" key="1">
    <source>
        <dbReference type="EMBL" id="CAD9126118.1"/>
    </source>
</evidence>